<evidence type="ECO:0000313" key="2">
    <source>
        <dbReference type="Proteomes" id="UP000253426"/>
    </source>
</evidence>
<dbReference type="EMBL" id="QNRR01000002">
    <property type="protein sequence ID" value="RBP46506.1"/>
    <property type="molecule type" value="Genomic_DNA"/>
</dbReference>
<accession>A0A366HSM9</accession>
<dbReference type="RefSeq" id="WP_113958013.1">
    <property type="nucleotide sequence ID" value="NZ_QNRR01000002.1"/>
</dbReference>
<evidence type="ECO:0000313" key="1">
    <source>
        <dbReference type="EMBL" id="RBP46506.1"/>
    </source>
</evidence>
<dbReference type="AlphaFoldDB" id="A0A366HSM9"/>
<dbReference type="OrthoDB" id="1032384at2"/>
<reference evidence="1 2" key="1">
    <citation type="submission" date="2018-06" db="EMBL/GenBank/DDBJ databases">
        <title>Genomic Encyclopedia of Type Strains, Phase IV (KMG-IV): sequencing the most valuable type-strain genomes for metagenomic binning, comparative biology and taxonomic classification.</title>
        <authorList>
            <person name="Goeker M."/>
        </authorList>
    </citation>
    <scope>NUCLEOTIDE SEQUENCE [LARGE SCALE GENOMIC DNA]</scope>
    <source>
        <strain evidence="1 2">DSM 25532</strain>
    </source>
</reference>
<proteinExistence type="predicted"/>
<sequence>MSKFLSDLKKLRADLSEWLVHFTSGDNIEGARILSKILSEGKLRSSYYPPAVCFSEAPLAELNKLFTLYRAYSKPRFAPFGVAVRKTWLFNQGGRPVIYGKKDEREELPASVRFRHVAYDPANHDFTWLREWRVAGATLPLDPSETIIICPTDADAAGLAWDVEVDYEYEGPNEISTSACVVRDWYSVTLDEVSRLKTHSDEILVKALSMQKLRTEAQ</sequence>
<organism evidence="1 2">
    <name type="scientific">Roseimicrobium gellanilyticum</name>
    <dbReference type="NCBI Taxonomy" id="748857"/>
    <lineage>
        <taxon>Bacteria</taxon>
        <taxon>Pseudomonadati</taxon>
        <taxon>Verrucomicrobiota</taxon>
        <taxon>Verrucomicrobiia</taxon>
        <taxon>Verrucomicrobiales</taxon>
        <taxon>Verrucomicrobiaceae</taxon>
        <taxon>Roseimicrobium</taxon>
    </lineage>
</organism>
<name>A0A366HSM9_9BACT</name>
<dbReference type="Proteomes" id="UP000253426">
    <property type="component" value="Unassembled WGS sequence"/>
</dbReference>
<gene>
    <name evidence="1" type="ORF">DES53_102897</name>
</gene>
<keyword evidence="2" id="KW-1185">Reference proteome</keyword>
<comment type="caution">
    <text evidence="1">The sequence shown here is derived from an EMBL/GenBank/DDBJ whole genome shotgun (WGS) entry which is preliminary data.</text>
</comment>
<protein>
    <submittedName>
        <fullName evidence="1">Uncharacterized protein</fullName>
    </submittedName>
</protein>